<dbReference type="RefSeq" id="WP_224196063.1">
    <property type="nucleotide sequence ID" value="NZ_JAIRAU010000047.1"/>
</dbReference>
<accession>A0ABS7U1K6</accession>
<reference evidence="1" key="1">
    <citation type="submission" date="2021-08" db="EMBL/GenBank/DDBJ databases">
        <authorList>
            <person name="Stevens D.C."/>
        </authorList>
    </citation>
    <scope>NUCLEOTIDE SEQUENCE</scope>
    <source>
        <strain evidence="1">DSM 53165</strain>
    </source>
</reference>
<evidence type="ECO:0000313" key="1">
    <source>
        <dbReference type="EMBL" id="MBZ5714335.1"/>
    </source>
</evidence>
<keyword evidence="2" id="KW-1185">Reference proteome</keyword>
<gene>
    <name evidence="1" type="ORF">K7C98_34325</name>
</gene>
<proteinExistence type="predicted"/>
<organism evidence="1 2">
    <name type="scientific">Nannocystis pusilla</name>
    <dbReference type="NCBI Taxonomy" id="889268"/>
    <lineage>
        <taxon>Bacteria</taxon>
        <taxon>Pseudomonadati</taxon>
        <taxon>Myxococcota</taxon>
        <taxon>Polyangia</taxon>
        <taxon>Nannocystales</taxon>
        <taxon>Nannocystaceae</taxon>
        <taxon>Nannocystis</taxon>
    </lineage>
</organism>
<dbReference type="EMBL" id="JAIRAU010000047">
    <property type="protein sequence ID" value="MBZ5714335.1"/>
    <property type="molecule type" value="Genomic_DNA"/>
</dbReference>
<name>A0ABS7U1K6_9BACT</name>
<protein>
    <submittedName>
        <fullName evidence="1">Uncharacterized protein</fullName>
    </submittedName>
</protein>
<dbReference type="Proteomes" id="UP001139031">
    <property type="component" value="Unassembled WGS sequence"/>
</dbReference>
<sequence>MSDAKGVLIRQEEAVLLIDEIDDEKTRDLVGALFAALWQETRAGVSPACDFDLEFFARVFIRFAGKHELIKAIVDGGELGSWPD</sequence>
<comment type="caution">
    <text evidence="1">The sequence shown here is derived from an EMBL/GenBank/DDBJ whole genome shotgun (WGS) entry which is preliminary data.</text>
</comment>
<evidence type="ECO:0000313" key="2">
    <source>
        <dbReference type="Proteomes" id="UP001139031"/>
    </source>
</evidence>